<evidence type="ECO:0000313" key="1">
    <source>
        <dbReference type="EMBL" id="OEH77411.1"/>
    </source>
</evidence>
<dbReference type="Proteomes" id="UP000095192">
    <property type="component" value="Unassembled WGS sequence"/>
</dbReference>
<evidence type="ECO:0000313" key="2">
    <source>
        <dbReference type="Proteomes" id="UP000095192"/>
    </source>
</evidence>
<dbReference type="InParanoid" id="A0A1D3D1T4"/>
<accession>A0A1D3D1T4</accession>
<reference evidence="1 2" key="1">
    <citation type="journal article" date="2016" name="BMC Genomics">
        <title>Comparative genomics reveals Cyclospora cayetanensis possesses coccidia-like metabolism and invasion components but unique surface antigens.</title>
        <authorList>
            <person name="Liu S."/>
            <person name="Wang L."/>
            <person name="Zheng H."/>
            <person name="Xu Z."/>
            <person name="Roellig D.M."/>
            <person name="Li N."/>
            <person name="Frace M.A."/>
            <person name="Tang K."/>
            <person name="Arrowood M.J."/>
            <person name="Moss D.M."/>
            <person name="Zhang L."/>
            <person name="Feng Y."/>
            <person name="Xiao L."/>
        </authorList>
    </citation>
    <scope>NUCLEOTIDE SEQUENCE [LARGE SCALE GENOMIC DNA]</scope>
    <source>
        <strain evidence="1 2">CHN_HEN01</strain>
    </source>
</reference>
<keyword evidence="2" id="KW-1185">Reference proteome</keyword>
<gene>
    <name evidence="1" type="ORF">cyc_01217</name>
</gene>
<dbReference type="EMBL" id="JROU02001095">
    <property type="protein sequence ID" value="OEH77411.1"/>
    <property type="molecule type" value="Genomic_DNA"/>
</dbReference>
<sequence length="100" mass="10577">MAARQRDAARLRAAAERGTFVRGPILMQALPLPPVSSHQRGLTGKKGLHATLLSLDEAGALPLPRQFRRRAAPDACAGGEKAARICSRELGRISAVVGVD</sequence>
<name>A0A1D3D1T4_9EIME</name>
<comment type="caution">
    <text evidence="1">The sequence shown here is derived from an EMBL/GenBank/DDBJ whole genome shotgun (WGS) entry which is preliminary data.</text>
</comment>
<organism evidence="1 2">
    <name type="scientific">Cyclospora cayetanensis</name>
    <dbReference type="NCBI Taxonomy" id="88456"/>
    <lineage>
        <taxon>Eukaryota</taxon>
        <taxon>Sar</taxon>
        <taxon>Alveolata</taxon>
        <taxon>Apicomplexa</taxon>
        <taxon>Conoidasida</taxon>
        <taxon>Coccidia</taxon>
        <taxon>Eucoccidiorida</taxon>
        <taxon>Eimeriorina</taxon>
        <taxon>Eimeriidae</taxon>
        <taxon>Cyclospora</taxon>
    </lineage>
</organism>
<proteinExistence type="predicted"/>
<dbReference type="AlphaFoldDB" id="A0A1D3D1T4"/>
<protein>
    <submittedName>
        <fullName evidence="1">Uncharacterized protein</fullName>
    </submittedName>
</protein>
<dbReference type="VEuPathDB" id="ToxoDB:cyc_01217"/>